<evidence type="ECO:0000256" key="2">
    <source>
        <dbReference type="SAM" id="SignalP"/>
    </source>
</evidence>
<feature type="compositionally biased region" description="Basic and acidic residues" evidence="1">
    <location>
        <begin position="178"/>
        <end position="191"/>
    </location>
</feature>
<name>A0A918T155_9GAMM</name>
<dbReference type="Proteomes" id="UP000646426">
    <property type="component" value="Unassembled WGS sequence"/>
</dbReference>
<dbReference type="Gene3D" id="1.10.238.10">
    <property type="entry name" value="EF-hand"/>
    <property type="match status" value="1"/>
</dbReference>
<evidence type="ECO:0000313" key="4">
    <source>
        <dbReference type="EMBL" id="GHA83617.1"/>
    </source>
</evidence>
<gene>
    <name evidence="4" type="ORF">GCM10007067_22170</name>
</gene>
<evidence type="ECO:0000256" key="1">
    <source>
        <dbReference type="SAM" id="MobiDB-lite"/>
    </source>
</evidence>
<keyword evidence="2" id="KW-0732">Signal</keyword>
<feature type="region of interest" description="Disordered" evidence="1">
    <location>
        <begin position="138"/>
        <end position="191"/>
    </location>
</feature>
<reference evidence="4" key="1">
    <citation type="journal article" date="2014" name="Int. J. Syst. Evol. Microbiol.">
        <title>Complete genome sequence of Corynebacterium casei LMG S-19264T (=DSM 44701T), isolated from a smear-ripened cheese.</title>
        <authorList>
            <consortium name="US DOE Joint Genome Institute (JGI-PGF)"/>
            <person name="Walter F."/>
            <person name="Albersmeier A."/>
            <person name="Kalinowski J."/>
            <person name="Ruckert C."/>
        </authorList>
    </citation>
    <scope>NUCLEOTIDE SEQUENCE</scope>
    <source>
        <strain evidence="4">KCTC 23077</strain>
    </source>
</reference>
<accession>A0A918T155</accession>
<feature type="signal peptide" evidence="2">
    <location>
        <begin position="1"/>
        <end position="24"/>
    </location>
</feature>
<keyword evidence="5" id="KW-1185">Reference proteome</keyword>
<reference evidence="4" key="2">
    <citation type="submission" date="2020-09" db="EMBL/GenBank/DDBJ databases">
        <authorList>
            <person name="Sun Q."/>
            <person name="Kim S."/>
        </authorList>
    </citation>
    <scope>NUCLEOTIDE SEQUENCE</scope>
    <source>
        <strain evidence="4">KCTC 23077</strain>
    </source>
</reference>
<evidence type="ECO:0000259" key="3">
    <source>
        <dbReference type="PROSITE" id="PS50222"/>
    </source>
</evidence>
<dbReference type="InterPro" id="IPR011992">
    <property type="entry name" value="EF-hand-dom_pair"/>
</dbReference>
<dbReference type="EMBL" id="BMYD01000003">
    <property type="protein sequence ID" value="GHA83617.1"/>
    <property type="molecule type" value="Genomic_DNA"/>
</dbReference>
<organism evidence="4 5">
    <name type="scientific">Cognatilysobacter bugurensis</name>
    <dbReference type="NCBI Taxonomy" id="543356"/>
    <lineage>
        <taxon>Bacteria</taxon>
        <taxon>Pseudomonadati</taxon>
        <taxon>Pseudomonadota</taxon>
        <taxon>Gammaproteobacteria</taxon>
        <taxon>Lysobacterales</taxon>
        <taxon>Lysobacteraceae</taxon>
        <taxon>Cognatilysobacter</taxon>
    </lineage>
</organism>
<feature type="domain" description="EF-hand" evidence="3">
    <location>
        <begin position="124"/>
        <end position="159"/>
    </location>
</feature>
<feature type="compositionally biased region" description="Basic and acidic residues" evidence="1">
    <location>
        <begin position="138"/>
        <end position="170"/>
    </location>
</feature>
<proteinExistence type="predicted"/>
<evidence type="ECO:0000313" key="5">
    <source>
        <dbReference type="Proteomes" id="UP000646426"/>
    </source>
</evidence>
<feature type="chain" id="PRO_5037711328" description="EF-hand domain-containing protein" evidence="2">
    <location>
        <begin position="25"/>
        <end position="191"/>
    </location>
</feature>
<dbReference type="SUPFAM" id="SSF47473">
    <property type="entry name" value="EF-hand"/>
    <property type="match status" value="1"/>
</dbReference>
<dbReference type="InterPro" id="IPR002048">
    <property type="entry name" value="EF_hand_dom"/>
</dbReference>
<dbReference type="AlphaFoldDB" id="A0A918T155"/>
<dbReference type="Pfam" id="PF13202">
    <property type="entry name" value="EF-hand_5"/>
    <property type="match status" value="1"/>
</dbReference>
<sequence length="191" mass="20919">MSIPYPYALSLAIAAALAAPIALAQSGDTTQTRRAGTPVQTTQTDAVLRESMITTNAPVREQLDEATPPPAAQVEEEEEAMRRDPRRALRIKPRPARAPAEAQREAWSELDADGDGRVTRTEAEVNADFKSRFELLDADHDGAVTDSEYRASGRVDATRGRDDAIRHDPTLNKGVGDNSRDPARERTDRDD</sequence>
<feature type="region of interest" description="Disordered" evidence="1">
    <location>
        <begin position="56"/>
        <end position="121"/>
    </location>
</feature>
<dbReference type="InterPro" id="IPR018247">
    <property type="entry name" value="EF_Hand_1_Ca_BS"/>
</dbReference>
<dbReference type="GO" id="GO:0005509">
    <property type="term" value="F:calcium ion binding"/>
    <property type="evidence" value="ECO:0007669"/>
    <property type="project" value="InterPro"/>
</dbReference>
<dbReference type="PROSITE" id="PS00018">
    <property type="entry name" value="EF_HAND_1"/>
    <property type="match status" value="1"/>
</dbReference>
<dbReference type="RefSeq" id="WP_189456493.1">
    <property type="nucleotide sequence ID" value="NZ_BMYD01000003.1"/>
</dbReference>
<comment type="caution">
    <text evidence="4">The sequence shown here is derived from an EMBL/GenBank/DDBJ whole genome shotgun (WGS) entry which is preliminary data.</text>
</comment>
<protein>
    <recommendedName>
        <fullName evidence="3">EF-hand domain-containing protein</fullName>
    </recommendedName>
</protein>
<dbReference type="PROSITE" id="PS50222">
    <property type="entry name" value="EF_HAND_2"/>
    <property type="match status" value="1"/>
</dbReference>